<feature type="region of interest" description="Disordered" evidence="1">
    <location>
        <begin position="41"/>
        <end position="67"/>
    </location>
</feature>
<keyword evidence="2" id="KW-1133">Transmembrane helix</keyword>
<keyword evidence="2" id="KW-0812">Transmembrane</keyword>
<dbReference type="PANTHER" id="PTHR37490:SF3">
    <property type="entry name" value="DUF3431 DOMAIN CONTAINING PROTEIN"/>
    <property type="match status" value="1"/>
</dbReference>
<evidence type="ECO:0000313" key="3">
    <source>
        <dbReference type="EMBL" id="KAE8352415.1"/>
    </source>
</evidence>
<dbReference type="PANTHER" id="PTHR37490">
    <property type="entry name" value="EXPRESSED PROTEIN"/>
    <property type="match status" value="1"/>
</dbReference>
<organism evidence="3 4">
    <name type="scientific">Aspergillus coremiiformis</name>
    <dbReference type="NCBI Taxonomy" id="138285"/>
    <lineage>
        <taxon>Eukaryota</taxon>
        <taxon>Fungi</taxon>
        <taxon>Dikarya</taxon>
        <taxon>Ascomycota</taxon>
        <taxon>Pezizomycotina</taxon>
        <taxon>Eurotiomycetes</taxon>
        <taxon>Eurotiomycetidae</taxon>
        <taxon>Eurotiales</taxon>
        <taxon>Aspergillaceae</taxon>
        <taxon>Aspergillus</taxon>
        <taxon>Aspergillus subgen. Circumdati</taxon>
    </lineage>
</organism>
<evidence type="ECO:0000256" key="1">
    <source>
        <dbReference type="SAM" id="MobiDB-lite"/>
    </source>
</evidence>
<feature type="transmembrane region" description="Helical" evidence="2">
    <location>
        <begin position="7"/>
        <end position="28"/>
    </location>
</feature>
<name>A0A5N6Z440_9EURO</name>
<keyword evidence="4" id="KW-1185">Reference proteome</keyword>
<proteinExistence type="predicted"/>
<dbReference type="EMBL" id="ML739132">
    <property type="protein sequence ID" value="KAE8352415.1"/>
    <property type="molecule type" value="Genomic_DNA"/>
</dbReference>
<evidence type="ECO:0000313" key="4">
    <source>
        <dbReference type="Proteomes" id="UP000327118"/>
    </source>
</evidence>
<protein>
    <submittedName>
        <fullName evidence="3">Uncharacterized protein</fullName>
    </submittedName>
</protein>
<evidence type="ECO:0000256" key="2">
    <source>
        <dbReference type="SAM" id="Phobius"/>
    </source>
</evidence>
<keyword evidence="2" id="KW-0472">Membrane</keyword>
<dbReference type="Proteomes" id="UP000327118">
    <property type="component" value="Unassembled WGS sequence"/>
</dbReference>
<sequence>MQYPRRVLWISISTSILLFLVTSMFYIVSVRSGPILLSTKTDPVPQKPGASGPPDISTEPPSQNPSPWLERNATRTLVIAQLQAEDTSWVNTLVQEDPYLSSAIYVVDNTSAPLTVLVNKGHEVMVYLTYIIDHYHVLSDVSIFMHAHQITWHNNDFLGSDSAQMVRHLKSKYVLQNGYMNMRCHLQPGCPDHIHPYVGKDSDDILNVPEAGVIGIAWGQLFPHDPVPSVLSQPCCGQFAVSADRMRRVPQQHYVDYRNWLLATKLDDRLSGRIWEYVWQWLFTGESEFCPVETICYCEGYGICFEPSEYQLYFQIRDEARKLEAEVQELQPNEAEPTTQERIADLKRKINDLHGRMNKIQSKAMDVPR</sequence>
<accession>A0A5N6Z440</accession>
<gene>
    <name evidence="3" type="ORF">BDV28DRAFT_135219</name>
</gene>
<dbReference type="OrthoDB" id="426718at2759"/>
<dbReference type="InterPro" id="IPR021838">
    <property type="entry name" value="DUF3431"/>
</dbReference>
<reference evidence="4" key="1">
    <citation type="submission" date="2019-04" db="EMBL/GenBank/DDBJ databases">
        <title>Friends and foes A comparative genomics studyof 23 Aspergillus species from section Flavi.</title>
        <authorList>
            <consortium name="DOE Joint Genome Institute"/>
            <person name="Kjaerbolling I."/>
            <person name="Vesth T."/>
            <person name="Frisvad J.C."/>
            <person name="Nybo J.L."/>
            <person name="Theobald S."/>
            <person name="Kildgaard S."/>
            <person name="Isbrandt T."/>
            <person name="Kuo A."/>
            <person name="Sato A."/>
            <person name="Lyhne E.K."/>
            <person name="Kogle M.E."/>
            <person name="Wiebenga A."/>
            <person name="Kun R.S."/>
            <person name="Lubbers R.J."/>
            <person name="Makela M.R."/>
            <person name="Barry K."/>
            <person name="Chovatia M."/>
            <person name="Clum A."/>
            <person name="Daum C."/>
            <person name="Haridas S."/>
            <person name="He G."/>
            <person name="LaButti K."/>
            <person name="Lipzen A."/>
            <person name="Mondo S."/>
            <person name="Riley R."/>
            <person name="Salamov A."/>
            <person name="Simmons B.A."/>
            <person name="Magnuson J.K."/>
            <person name="Henrissat B."/>
            <person name="Mortensen U.H."/>
            <person name="Larsen T.O."/>
            <person name="Devries R.P."/>
            <person name="Grigoriev I.V."/>
            <person name="Machida M."/>
            <person name="Baker S.E."/>
            <person name="Andersen M.R."/>
        </authorList>
    </citation>
    <scope>NUCLEOTIDE SEQUENCE [LARGE SCALE GENOMIC DNA]</scope>
    <source>
        <strain evidence="4">CBS 553.77</strain>
    </source>
</reference>
<dbReference type="Pfam" id="PF11913">
    <property type="entry name" value="DUF3431"/>
    <property type="match status" value="1"/>
</dbReference>
<dbReference type="AlphaFoldDB" id="A0A5N6Z440"/>